<dbReference type="Pfam" id="PF01180">
    <property type="entry name" value="DHO_dh"/>
    <property type="match status" value="1"/>
</dbReference>
<dbReference type="InterPro" id="IPR012135">
    <property type="entry name" value="Dihydroorotate_DH_1_2"/>
</dbReference>
<dbReference type="InterPro" id="IPR013785">
    <property type="entry name" value="Aldolase_TIM"/>
</dbReference>
<dbReference type="PANTHER" id="PTHR48109">
    <property type="entry name" value="DIHYDROOROTATE DEHYDROGENASE (QUINONE), MITOCHONDRIAL-RELATED"/>
    <property type="match status" value="1"/>
</dbReference>
<keyword evidence="9" id="KW-1185">Reference proteome</keyword>
<reference evidence="9" key="1">
    <citation type="journal article" date="2022" name="Int. J. Syst. Evol. Microbiol.">
        <title>Anaeromyxobacter oryzae sp. nov., Anaeromyxobacter diazotrophicus sp. nov. and Anaeromyxobacter paludicola sp. nov., isolated from paddy soils.</title>
        <authorList>
            <person name="Itoh H."/>
            <person name="Xu Z."/>
            <person name="Mise K."/>
            <person name="Masuda Y."/>
            <person name="Ushijima N."/>
            <person name="Hayakawa C."/>
            <person name="Shiratori Y."/>
            <person name="Senoo K."/>
        </authorList>
    </citation>
    <scope>NUCLEOTIDE SEQUENCE [LARGE SCALE GENOMIC DNA]</scope>
    <source>
        <strain evidence="9">Red232</strain>
    </source>
</reference>
<feature type="domain" description="Dihydroorotate dehydrogenase catalytic" evidence="7">
    <location>
        <begin position="94"/>
        <end position="287"/>
    </location>
</feature>
<evidence type="ECO:0000256" key="6">
    <source>
        <dbReference type="ARBA" id="ARBA00023002"/>
    </source>
</evidence>
<evidence type="ECO:0000256" key="2">
    <source>
        <dbReference type="ARBA" id="ARBA00004725"/>
    </source>
</evidence>
<dbReference type="Gene3D" id="3.20.20.70">
    <property type="entry name" value="Aldolase class I"/>
    <property type="match status" value="1"/>
</dbReference>
<dbReference type="SUPFAM" id="SSF51395">
    <property type="entry name" value="FMN-linked oxidoreductases"/>
    <property type="match status" value="1"/>
</dbReference>
<keyword evidence="4" id="KW-0288">FMN</keyword>
<dbReference type="Proteomes" id="UP001162891">
    <property type="component" value="Chromosome"/>
</dbReference>
<gene>
    <name evidence="8" type="ORF">AMOR_34260</name>
</gene>
<name>A0ABM7WY21_9BACT</name>
<evidence type="ECO:0000256" key="4">
    <source>
        <dbReference type="ARBA" id="ARBA00022643"/>
    </source>
</evidence>
<keyword evidence="3" id="KW-0285">Flavoprotein</keyword>
<evidence type="ECO:0000256" key="3">
    <source>
        <dbReference type="ARBA" id="ARBA00022630"/>
    </source>
</evidence>
<comment type="pathway">
    <text evidence="2">Pyrimidine metabolism; UMP biosynthesis via de novo pathway.</text>
</comment>
<evidence type="ECO:0000259" key="7">
    <source>
        <dbReference type="Pfam" id="PF01180"/>
    </source>
</evidence>
<dbReference type="RefSeq" id="WP_248352799.1">
    <property type="nucleotide sequence ID" value="NZ_AP025591.1"/>
</dbReference>
<dbReference type="InterPro" id="IPR005720">
    <property type="entry name" value="Dihydroorotate_DH_cat"/>
</dbReference>
<evidence type="ECO:0000313" key="8">
    <source>
        <dbReference type="EMBL" id="BDG04430.1"/>
    </source>
</evidence>
<dbReference type="EMBL" id="AP025591">
    <property type="protein sequence ID" value="BDG04430.1"/>
    <property type="molecule type" value="Genomic_DNA"/>
</dbReference>
<dbReference type="CDD" id="cd04739">
    <property type="entry name" value="DHOD_like"/>
    <property type="match status" value="1"/>
</dbReference>
<dbReference type="InterPro" id="IPR050074">
    <property type="entry name" value="DHO_dehydrogenase"/>
</dbReference>
<comment type="cofactor">
    <cofactor evidence="1">
        <name>FMN</name>
        <dbReference type="ChEBI" id="CHEBI:58210"/>
    </cofactor>
</comment>
<organism evidence="8 9">
    <name type="scientific">Anaeromyxobacter oryzae</name>
    <dbReference type="NCBI Taxonomy" id="2918170"/>
    <lineage>
        <taxon>Bacteria</taxon>
        <taxon>Pseudomonadati</taxon>
        <taxon>Myxococcota</taxon>
        <taxon>Myxococcia</taxon>
        <taxon>Myxococcales</taxon>
        <taxon>Cystobacterineae</taxon>
        <taxon>Anaeromyxobacteraceae</taxon>
        <taxon>Anaeromyxobacter</taxon>
    </lineage>
</organism>
<dbReference type="NCBIfam" id="NF005741">
    <property type="entry name" value="PRK07565.1"/>
    <property type="match status" value="1"/>
</dbReference>
<accession>A0ABM7WY21</accession>
<dbReference type="PANTHER" id="PTHR48109:SF3">
    <property type="entry name" value="SLL0744 PROTEIN"/>
    <property type="match status" value="1"/>
</dbReference>
<sequence length="327" mass="35400">MAELVTEYMGLALPSPLVLASSAFSNRVENLEMAEGHGAGAVVLRSLFEELIEAASTALEEELARGAESNPEARTYFPPQRVGPHEYLSLVERAKRALEVPVIASLNCCAPGSWTEYAREIEQAGADAIEVNLYAVEADPRVSSAEIEQRYLDIVEAVRDAVHVPIAVKLSPYFTSLAHFAARLDALGVNAVVLFNRFLQPDISLEKMAAVPSMTLSTPAEMLVSLRWIGILHGRVRAHLAASTGVYDAPGVLKQILAGAQVVQVASTLVKNGIPHMGKILAGVEDWLDRKGTTLDAIRGTLSQRELQDPGAFERAQYVHLILSQNI</sequence>
<dbReference type="PIRSF" id="PIRSF000164">
    <property type="entry name" value="DHO_oxidase"/>
    <property type="match status" value="1"/>
</dbReference>
<evidence type="ECO:0000313" key="9">
    <source>
        <dbReference type="Proteomes" id="UP001162891"/>
    </source>
</evidence>
<evidence type="ECO:0000256" key="5">
    <source>
        <dbReference type="ARBA" id="ARBA00022975"/>
    </source>
</evidence>
<proteinExistence type="predicted"/>
<evidence type="ECO:0000256" key="1">
    <source>
        <dbReference type="ARBA" id="ARBA00001917"/>
    </source>
</evidence>
<keyword evidence="5" id="KW-0665">Pyrimidine biosynthesis</keyword>
<keyword evidence="6" id="KW-0560">Oxidoreductase</keyword>
<protein>
    <submittedName>
        <fullName evidence="8">Dihydroorotate dehydrogenase</fullName>
    </submittedName>
</protein>